<proteinExistence type="predicted"/>
<dbReference type="RefSeq" id="WP_179812536.1">
    <property type="nucleotide sequence ID" value="NZ_JACBZD010000001.1"/>
</dbReference>
<name>A0A852ZM59_9ACTN</name>
<dbReference type="EMBL" id="JACBZD010000001">
    <property type="protein sequence ID" value="NYI03496.1"/>
    <property type="molecule type" value="Genomic_DNA"/>
</dbReference>
<evidence type="ECO:0000313" key="1">
    <source>
        <dbReference type="EMBL" id="NYI03496.1"/>
    </source>
</evidence>
<dbReference type="AlphaFoldDB" id="A0A852ZM59"/>
<dbReference type="Proteomes" id="UP000567795">
    <property type="component" value="Unassembled WGS sequence"/>
</dbReference>
<accession>A0A852ZM59</accession>
<gene>
    <name evidence="1" type="ORF">FHU37_000439</name>
</gene>
<reference evidence="1 2" key="1">
    <citation type="submission" date="2020-07" db="EMBL/GenBank/DDBJ databases">
        <title>Sequencing the genomes of 1000 actinobacteria strains.</title>
        <authorList>
            <person name="Klenk H.-P."/>
        </authorList>
    </citation>
    <scope>NUCLEOTIDE SEQUENCE [LARGE SCALE GENOMIC DNA]</scope>
    <source>
        <strain evidence="1 2">DSM 42178</strain>
    </source>
</reference>
<keyword evidence="2" id="KW-1185">Reference proteome</keyword>
<protein>
    <recommendedName>
        <fullName evidence="3">DUF4276 family protein</fullName>
    </recommendedName>
</protein>
<sequence length="200" mass="21942">MVAGEDANDRKIVTHLVQEFCPSLGAKVVEIRDDVRLKSATGANLTQRIQTLVRKAKARALREGAGLAGIVVHEDLDGVTDETYDRVRRAISAELAKHSPCGTALALAAWESEAWLLLFPAAFPAVRPGWRLPVQLHRRDTGQLTDPKELLQTKLPAPRYRESDGPDLIAAARKHGLLRAGPVGLNRSYAEFVGELKQWA</sequence>
<evidence type="ECO:0000313" key="2">
    <source>
        <dbReference type="Proteomes" id="UP000567795"/>
    </source>
</evidence>
<organism evidence="1 2">
    <name type="scientific">Allostreptomyces psammosilenae</name>
    <dbReference type="NCBI Taxonomy" id="1892865"/>
    <lineage>
        <taxon>Bacteria</taxon>
        <taxon>Bacillati</taxon>
        <taxon>Actinomycetota</taxon>
        <taxon>Actinomycetes</taxon>
        <taxon>Kitasatosporales</taxon>
        <taxon>Streptomycetaceae</taxon>
        <taxon>Allostreptomyces</taxon>
    </lineage>
</organism>
<comment type="caution">
    <text evidence="1">The sequence shown here is derived from an EMBL/GenBank/DDBJ whole genome shotgun (WGS) entry which is preliminary data.</text>
</comment>
<evidence type="ECO:0008006" key="3">
    <source>
        <dbReference type="Google" id="ProtNLM"/>
    </source>
</evidence>